<accession>A0AAW2SQ60</accession>
<gene>
    <name evidence="1" type="ORF">Slati_4422400</name>
</gene>
<evidence type="ECO:0000313" key="1">
    <source>
        <dbReference type="EMBL" id="KAL0394562.1"/>
    </source>
</evidence>
<name>A0AAW2SQ60_9LAMI</name>
<organism evidence="1">
    <name type="scientific">Sesamum latifolium</name>
    <dbReference type="NCBI Taxonomy" id="2727402"/>
    <lineage>
        <taxon>Eukaryota</taxon>
        <taxon>Viridiplantae</taxon>
        <taxon>Streptophyta</taxon>
        <taxon>Embryophyta</taxon>
        <taxon>Tracheophyta</taxon>
        <taxon>Spermatophyta</taxon>
        <taxon>Magnoliopsida</taxon>
        <taxon>eudicotyledons</taxon>
        <taxon>Gunneridae</taxon>
        <taxon>Pentapetalae</taxon>
        <taxon>asterids</taxon>
        <taxon>lamiids</taxon>
        <taxon>Lamiales</taxon>
        <taxon>Pedaliaceae</taxon>
        <taxon>Sesamum</taxon>
    </lineage>
</organism>
<proteinExistence type="predicted"/>
<protein>
    <submittedName>
        <fullName evidence="1">Uncharacterized protein</fullName>
    </submittedName>
</protein>
<reference evidence="1" key="2">
    <citation type="journal article" date="2024" name="Plant">
        <title>Genomic evolution and insights into agronomic trait innovations of Sesamum species.</title>
        <authorList>
            <person name="Miao H."/>
            <person name="Wang L."/>
            <person name="Qu L."/>
            <person name="Liu H."/>
            <person name="Sun Y."/>
            <person name="Le M."/>
            <person name="Wang Q."/>
            <person name="Wei S."/>
            <person name="Zheng Y."/>
            <person name="Lin W."/>
            <person name="Duan Y."/>
            <person name="Cao H."/>
            <person name="Xiong S."/>
            <person name="Wang X."/>
            <person name="Wei L."/>
            <person name="Li C."/>
            <person name="Ma Q."/>
            <person name="Ju M."/>
            <person name="Zhao R."/>
            <person name="Li G."/>
            <person name="Mu C."/>
            <person name="Tian Q."/>
            <person name="Mei H."/>
            <person name="Zhang T."/>
            <person name="Gao T."/>
            <person name="Zhang H."/>
        </authorList>
    </citation>
    <scope>NUCLEOTIDE SEQUENCE</scope>
    <source>
        <strain evidence="1">KEN1</strain>
    </source>
</reference>
<dbReference type="AlphaFoldDB" id="A0AAW2SQ60"/>
<comment type="caution">
    <text evidence="1">The sequence shown here is derived from an EMBL/GenBank/DDBJ whole genome shotgun (WGS) entry which is preliminary data.</text>
</comment>
<dbReference type="EMBL" id="JACGWN010000016">
    <property type="protein sequence ID" value="KAL0394562.1"/>
    <property type="molecule type" value="Genomic_DNA"/>
</dbReference>
<reference evidence="1" key="1">
    <citation type="submission" date="2020-06" db="EMBL/GenBank/DDBJ databases">
        <authorList>
            <person name="Li T."/>
            <person name="Hu X."/>
            <person name="Zhang T."/>
            <person name="Song X."/>
            <person name="Zhang H."/>
            <person name="Dai N."/>
            <person name="Sheng W."/>
            <person name="Hou X."/>
            <person name="Wei L."/>
        </authorList>
    </citation>
    <scope>NUCLEOTIDE SEQUENCE</scope>
    <source>
        <strain evidence="1">KEN1</strain>
        <tissue evidence="1">Leaf</tissue>
    </source>
</reference>
<sequence length="72" mass="7822">MAASHLLSGKHPSSNHLITGVLQSSVEDIIWIAKRDLGLGRYFIVTCLVRQSSRALANLERQSALTFSSLGV</sequence>